<feature type="disulfide bond" evidence="1">
    <location>
        <begin position="50"/>
        <end position="59"/>
    </location>
</feature>
<organism evidence="4 5">
    <name type="scientific">Ancylostoma ceylanicum</name>
    <dbReference type="NCBI Taxonomy" id="53326"/>
    <lineage>
        <taxon>Eukaryota</taxon>
        <taxon>Metazoa</taxon>
        <taxon>Ecdysozoa</taxon>
        <taxon>Nematoda</taxon>
        <taxon>Chromadorea</taxon>
        <taxon>Rhabditida</taxon>
        <taxon>Rhabditina</taxon>
        <taxon>Rhabditomorpha</taxon>
        <taxon>Strongyloidea</taxon>
        <taxon>Ancylostomatidae</taxon>
        <taxon>Ancylostomatinae</taxon>
        <taxon>Ancylostoma</taxon>
    </lineage>
</organism>
<proteinExistence type="predicted"/>
<keyword evidence="1" id="KW-1015">Disulfide bond</keyword>
<evidence type="ECO:0000256" key="1">
    <source>
        <dbReference type="PROSITE-ProRule" id="PRU00076"/>
    </source>
</evidence>
<dbReference type="SMART" id="SM00181">
    <property type="entry name" value="EGF"/>
    <property type="match status" value="2"/>
</dbReference>
<protein>
    <submittedName>
        <fullName evidence="4">EGF-like domain protein</fullName>
    </submittedName>
</protein>
<dbReference type="Gene3D" id="2.10.25.10">
    <property type="entry name" value="Laminin"/>
    <property type="match status" value="2"/>
</dbReference>
<dbReference type="Proteomes" id="UP000054495">
    <property type="component" value="Unassembled WGS sequence"/>
</dbReference>
<evidence type="ECO:0000256" key="2">
    <source>
        <dbReference type="SAM" id="SignalP"/>
    </source>
</evidence>
<comment type="caution">
    <text evidence="1">Lacks conserved residue(s) required for the propagation of feature annotation.</text>
</comment>
<evidence type="ECO:0000313" key="4">
    <source>
        <dbReference type="EMBL" id="EPB75442.1"/>
    </source>
</evidence>
<dbReference type="PROSITE" id="PS50026">
    <property type="entry name" value="EGF_3"/>
    <property type="match status" value="1"/>
</dbReference>
<dbReference type="AlphaFoldDB" id="A0A0D6M6E0"/>
<feature type="domain" description="EGF-like" evidence="3">
    <location>
        <begin position="23"/>
        <end position="60"/>
    </location>
</feature>
<accession>A0A0D6M6E0</accession>
<keyword evidence="2" id="KW-0732">Signal</keyword>
<dbReference type="SUPFAM" id="SSF57196">
    <property type="entry name" value="EGF/Laminin"/>
    <property type="match status" value="1"/>
</dbReference>
<dbReference type="EMBL" id="KE124902">
    <property type="protein sequence ID" value="EPB75442.1"/>
    <property type="molecule type" value="Genomic_DNA"/>
</dbReference>
<sequence length="140" mass="15268">MCCLVNYAGILLVIAVSLNAKFIPGPCHQFSCENGGTCYPGVNSTHWCRCPPSYKGDTCEKPACGKKCQNDGVCVLSHENGTYSCRCQLGWDLWSSMRASPNRLVSLSAVNQRTCHTNVTIKIVPVACRRTAAARSRSHQ</sequence>
<feature type="chain" id="PRO_5002307790" evidence="2">
    <location>
        <begin position="21"/>
        <end position="140"/>
    </location>
</feature>
<evidence type="ECO:0000313" key="5">
    <source>
        <dbReference type="Proteomes" id="UP000054495"/>
    </source>
</evidence>
<evidence type="ECO:0000259" key="3">
    <source>
        <dbReference type="PROSITE" id="PS50026"/>
    </source>
</evidence>
<keyword evidence="5" id="KW-1185">Reference proteome</keyword>
<dbReference type="Pfam" id="PF00008">
    <property type="entry name" value="EGF"/>
    <property type="match status" value="1"/>
</dbReference>
<gene>
    <name evidence="4" type="ORF">ANCCEY_05493</name>
</gene>
<name>A0A0D6M6E0_9BILA</name>
<reference evidence="4 5" key="1">
    <citation type="submission" date="2013-05" db="EMBL/GenBank/DDBJ databases">
        <title>Draft genome of the parasitic nematode Anyclostoma ceylanicum.</title>
        <authorList>
            <person name="Mitreva M."/>
        </authorList>
    </citation>
    <scope>NUCLEOTIDE SEQUENCE [LARGE SCALE GENOMIC DNA]</scope>
</reference>
<feature type="signal peptide" evidence="2">
    <location>
        <begin position="1"/>
        <end position="20"/>
    </location>
</feature>
<dbReference type="CDD" id="cd00054">
    <property type="entry name" value="EGF_CA"/>
    <property type="match status" value="1"/>
</dbReference>
<keyword evidence="1" id="KW-0245">EGF-like domain</keyword>
<dbReference type="InterPro" id="IPR000742">
    <property type="entry name" value="EGF"/>
</dbReference>
<dbReference type="PROSITE" id="PS00022">
    <property type="entry name" value="EGF_1"/>
    <property type="match status" value="1"/>
</dbReference>